<keyword evidence="2" id="KW-1185">Reference proteome</keyword>
<name>A0A2R6NY52_9APHY</name>
<accession>A0A2R6NY52</accession>
<dbReference type="Proteomes" id="UP000186601">
    <property type="component" value="Unassembled WGS sequence"/>
</dbReference>
<proteinExistence type="predicted"/>
<organism evidence="1 2">
    <name type="scientific">Hermanssonia centrifuga</name>
    <dbReference type="NCBI Taxonomy" id="98765"/>
    <lineage>
        <taxon>Eukaryota</taxon>
        <taxon>Fungi</taxon>
        <taxon>Dikarya</taxon>
        <taxon>Basidiomycota</taxon>
        <taxon>Agaricomycotina</taxon>
        <taxon>Agaricomycetes</taxon>
        <taxon>Polyporales</taxon>
        <taxon>Meruliaceae</taxon>
        <taxon>Hermanssonia</taxon>
    </lineage>
</organism>
<dbReference type="AlphaFoldDB" id="A0A2R6NY52"/>
<evidence type="ECO:0000313" key="1">
    <source>
        <dbReference type="EMBL" id="PSR79658.1"/>
    </source>
</evidence>
<sequence>MEQDDHVTLSAKSFKVISWRILTSYRPVKEGRRLSRERAMQQDWTESPALDSAFPHTQTQIRRNFRAGI</sequence>
<evidence type="ECO:0000313" key="2">
    <source>
        <dbReference type="Proteomes" id="UP000186601"/>
    </source>
</evidence>
<dbReference type="EMBL" id="MLYV02000690">
    <property type="protein sequence ID" value="PSR79658.1"/>
    <property type="molecule type" value="Genomic_DNA"/>
</dbReference>
<reference evidence="1 2" key="1">
    <citation type="submission" date="2018-02" db="EMBL/GenBank/DDBJ databases">
        <title>Genome sequence of the basidiomycete white-rot fungus Phlebia centrifuga.</title>
        <authorList>
            <person name="Granchi Z."/>
            <person name="Peng M."/>
            <person name="de Vries R.P."/>
            <person name="Hilden K."/>
            <person name="Makela M.R."/>
            <person name="Grigoriev I."/>
            <person name="Riley R."/>
        </authorList>
    </citation>
    <scope>NUCLEOTIDE SEQUENCE [LARGE SCALE GENOMIC DNA]</scope>
    <source>
        <strain evidence="1 2">FBCC195</strain>
    </source>
</reference>
<comment type="caution">
    <text evidence="1">The sequence shown here is derived from an EMBL/GenBank/DDBJ whole genome shotgun (WGS) entry which is preliminary data.</text>
</comment>
<gene>
    <name evidence="1" type="ORF">PHLCEN_2v6959</name>
</gene>
<protein>
    <submittedName>
        <fullName evidence="1">Uncharacterized protein</fullName>
    </submittedName>
</protein>